<gene>
    <name evidence="1" type="ORF">OLEA9_A105723</name>
</gene>
<dbReference type="Proteomes" id="UP000594638">
    <property type="component" value="Unassembled WGS sequence"/>
</dbReference>
<sequence length="134" mass="15470">MTNPELYDEIRKIGEVINQEHESRHEIVCRSKLARDLATWAERAERFSSIIHRFPSLLKRIEKRGFISDVVNNALHLQPIVKTLATIWIRGDWKERVNAQLTNATLSAANFLVDSLIHRAENDHLNGTIVPNEH</sequence>
<evidence type="ECO:0000313" key="1">
    <source>
        <dbReference type="EMBL" id="CAA3004816.1"/>
    </source>
</evidence>
<keyword evidence="2" id="KW-1185">Reference proteome</keyword>
<comment type="caution">
    <text evidence="1">The sequence shown here is derived from an EMBL/GenBank/DDBJ whole genome shotgun (WGS) entry which is preliminary data.</text>
</comment>
<name>A0A8S0TLY0_OLEEU</name>
<accession>A0A8S0TLY0</accession>
<protein>
    <submittedName>
        <fullName evidence="1">Uncharacterized protein</fullName>
    </submittedName>
</protein>
<organism evidence="1 2">
    <name type="scientific">Olea europaea subsp. europaea</name>
    <dbReference type="NCBI Taxonomy" id="158383"/>
    <lineage>
        <taxon>Eukaryota</taxon>
        <taxon>Viridiplantae</taxon>
        <taxon>Streptophyta</taxon>
        <taxon>Embryophyta</taxon>
        <taxon>Tracheophyta</taxon>
        <taxon>Spermatophyta</taxon>
        <taxon>Magnoliopsida</taxon>
        <taxon>eudicotyledons</taxon>
        <taxon>Gunneridae</taxon>
        <taxon>Pentapetalae</taxon>
        <taxon>asterids</taxon>
        <taxon>lamiids</taxon>
        <taxon>Lamiales</taxon>
        <taxon>Oleaceae</taxon>
        <taxon>Oleeae</taxon>
        <taxon>Olea</taxon>
    </lineage>
</organism>
<dbReference type="Gramene" id="OE9A105723T1">
    <property type="protein sequence ID" value="OE9A105723C1"/>
    <property type="gene ID" value="OE9A105723"/>
</dbReference>
<reference evidence="1 2" key="1">
    <citation type="submission" date="2019-12" db="EMBL/GenBank/DDBJ databases">
        <authorList>
            <person name="Alioto T."/>
            <person name="Alioto T."/>
            <person name="Gomez Garrido J."/>
        </authorList>
    </citation>
    <scope>NUCLEOTIDE SEQUENCE [LARGE SCALE GENOMIC DNA]</scope>
</reference>
<feature type="non-terminal residue" evidence="1">
    <location>
        <position position="134"/>
    </location>
</feature>
<proteinExistence type="predicted"/>
<dbReference type="EMBL" id="CACTIH010006575">
    <property type="protein sequence ID" value="CAA3004816.1"/>
    <property type="molecule type" value="Genomic_DNA"/>
</dbReference>
<evidence type="ECO:0000313" key="2">
    <source>
        <dbReference type="Proteomes" id="UP000594638"/>
    </source>
</evidence>
<dbReference type="AlphaFoldDB" id="A0A8S0TLY0"/>